<dbReference type="HOGENOM" id="CLU_1116479_0_0_1"/>
<organism evidence="2 3">
    <name type="scientific">Verruconis gallopava</name>
    <dbReference type="NCBI Taxonomy" id="253628"/>
    <lineage>
        <taxon>Eukaryota</taxon>
        <taxon>Fungi</taxon>
        <taxon>Dikarya</taxon>
        <taxon>Ascomycota</taxon>
        <taxon>Pezizomycotina</taxon>
        <taxon>Dothideomycetes</taxon>
        <taxon>Pleosporomycetidae</taxon>
        <taxon>Venturiales</taxon>
        <taxon>Sympoventuriaceae</taxon>
        <taxon>Verruconis</taxon>
    </lineage>
</organism>
<dbReference type="Pfam" id="PF00646">
    <property type="entry name" value="F-box"/>
    <property type="match status" value="1"/>
</dbReference>
<evidence type="ECO:0000259" key="1">
    <source>
        <dbReference type="PROSITE" id="PS50181"/>
    </source>
</evidence>
<dbReference type="CDD" id="cd09917">
    <property type="entry name" value="F-box_SF"/>
    <property type="match status" value="1"/>
</dbReference>
<dbReference type="SMART" id="SM00256">
    <property type="entry name" value="FBOX"/>
    <property type="match status" value="1"/>
</dbReference>
<dbReference type="InterPro" id="IPR036047">
    <property type="entry name" value="F-box-like_dom_sf"/>
</dbReference>
<dbReference type="EMBL" id="KN847577">
    <property type="protein sequence ID" value="KIV99471.1"/>
    <property type="molecule type" value="Genomic_DNA"/>
</dbReference>
<dbReference type="SUPFAM" id="SSF81383">
    <property type="entry name" value="F-box domain"/>
    <property type="match status" value="1"/>
</dbReference>
<dbReference type="STRING" id="253628.A0A0D1ZYG2"/>
<feature type="domain" description="F-box" evidence="1">
    <location>
        <begin position="4"/>
        <end position="51"/>
    </location>
</feature>
<dbReference type="PROSITE" id="PS50181">
    <property type="entry name" value="FBOX"/>
    <property type="match status" value="1"/>
</dbReference>
<accession>A0A0D1ZYG2</accession>
<reference evidence="2 3" key="1">
    <citation type="submission" date="2015-01" db="EMBL/GenBank/DDBJ databases">
        <title>The Genome Sequence of Ochroconis gallopava CBS43764.</title>
        <authorList>
            <consortium name="The Broad Institute Genomics Platform"/>
            <person name="Cuomo C."/>
            <person name="de Hoog S."/>
            <person name="Gorbushina A."/>
            <person name="Stielow B."/>
            <person name="Teixiera M."/>
            <person name="Abouelleil A."/>
            <person name="Chapman S.B."/>
            <person name="Priest M."/>
            <person name="Young S.K."/>
            <person name="Wortman J."/>
            <person name="Nusbaum C."/>
            <person name="Birren B."/>
        </authorList>
    </citation>
    <scope>NUCLEOTIDE SEQUENCE [LARGE SCALE GENOMIC DNA]</scope>
    <source>
        <strain evidence="2 3">CBS 43764</strain>
    </source>
</reference>
<dbReference type="AlphaFoldDB" id="A0A0D1ZYG2"/>
<dbReference type="InterPro" id="IPR001810">
    <property type="entry name" value="F-box_dom"/>
</dbReference>
<dbReference type="RefSeq" id="XP_016209342.1">
    <property type="nucleotide sequence ID" value="XM_016362867.1"/>
</dbReference>
<evidence type="ECO:0000313" key="2">
    <source>
        <dbReference type="EMBL" id="KIV99472.1"/>
    </source>
</evidence>
<proteinExistence type="predicted"/>
<dbReference type="RefSeq" id="XP_016209341.1">
    <property type="nucleotide sequence ID" value="XM_016362866.1"/>
</dbReference>
<dbReference type="VEuPathDB" id="FungiDB:PV09_08892"/>
<sequence>MDQLRLAVFFTPELLNIILLHCDPLDLLRLQRVCRRFRDSIVSTRTIRRQLFLEADPSCLIVNDGASEDGDAWEKITPNNGWSAVRPNPLVVRIFRSPSDRMGYSISGETIYEKWSIENQLARWDEQKFLLVHLLQETKSSGSWSDTSASWRSMTFTQPPITHVAVFMASPRYAGEEYPRSPDFRIVSDRQGVRLGDIVDHIRARATTPFLEGAPLAIAVLNLARFERIYSACYHAFSRYKISFPSTHS</sequence>
<dbReference type="GeneID" id="27316865"/>
<gene>
    <name evidence="2" type="ORF">PV09_08892</name>
</gene>
<name>A0A0D1ZYG2_9PEZI</name>
<keyword evidence="3" id="KW-1185">Reference proteome</keyword>
<evidence type="ECO:0000313" key="3">
    <source>
        <dbReference type="Proteomes" id="UP000053259"/>
    </source>
</evidence>
<dbReference type="Proteomes" id="UP000053259">
    <property type="component" value="Unassembled WGS sequence"/>
</dbReference>
<protein>
    <recommendedName>
        <fullName evidence="1">F-box domain-containing protein</fullName>
    </recommendedName>
</protein>
<dbReference type="EMBL" id="KN847577">
    <property type="protein sequence ID" value="KIV99472.1"/>
    <property type="molecule type" value="Genomic_DNA"/>
</dbReference>